<feature type="coiled-coil region" evidence="1">
    <location>
        <begin position="64"/>
        <end position="102"/>
    </location>
</feature>
<dbReference type="AlphaFoldDB" id="A0A8I1SNS6"/>
<dbReference type="EMBL" id="JAEMWV010000005">
    <property type="protein sequence ID" value="MBN8252138.1"/>
    <property type="molecule type" value="Genomic_DNA"/>
</dbReference>
<accession>A0A8I1SNS6</accession>
<keyword evidence="1" id="KW-0175">Coiled coil</keyword>
<comment type="caution">
    <text evidence="2">The sequence shown here is derived from an EMBL/GenBank/DDBJ whole genome shotgun (WGS) entry which is preliminary data.</text>
</comment>
<name>A0A8I1SNS6_9BACI</name>
<gene>
    <name evidence="2" type="ORF">JF537_11190</name>
</gene>
<dbReference type="Proteomes" id="UP000664578">
    <property type="component" value="Unassembled WGS sequence"/>
</dbReference>
<dbReference type="RefSeq" id="WP_061786539.1">
    <property type="nucleotide sequence ID" value="NZ_JAEMWV010000005.1"/>
</dbReference>
<sequence>MEGNESKTAFMFERVSPQEDLTDRTQQFTELTDKIAAIDDALEKKIQKIVVEDDSKGKVINAIVEEAKEQKTKSIALLETVEEEIEKLVSSYNEQVDAIKSQSMMITYREMMYSTSPFGNVPKGPPYK</sequence>
<organism evidence="2 3">
    <name type="scientific">Priestia flexa</name>
    <dbReference type="NCBI Taxonomy" id="86664"/>
    <lineage>
        <taxon>Bacteria</taxon>
        <taxon>Bacillati</taxon>
        <taxon>Bacillota</taxon>
        <taxon>Bacilli</taxon>
        <taxon>Bacillales</taxon>
        <taxon>Bacillaceae</taxon>
        <taxon>Priestia</taxon>
    </lineage>
</organism>
<reference evidence="2" key="1">
    <citation type="submission" date="2020-12" db="EMBL/GenBank/DDBJ databases">
        <title>PHA producing bacteria isolated from mangrove.</title>
        <authorList>
            <person name="Zheng W."/>
            <person name="Yu S."/>
            <person name="Huang Y."/>
        </authorList>
    </citation>
    <scope>NUCLEOTIDE SEQUENCE</scope>
    <source>
        <strain evidence="2">GN22-4</strain>
    </source>
</reference>
<evidence type="ECO:0000313" key="3">
    <source>
        <dbReference type="Proteomes" id="UP000664578"/>
    </source>
</evidence>
<protein>
    <submittedName>
        <fullName evidence="2">Uncharacterized protein</fullName>
    </submittedName>
</protein>
<evidence type="ECO:0000313" key="2">
    <source>
        <dbReference type="EMBL" id="MBN8252138.1"/>
    </source>
</evidence>
<proteinExistence type="predicted"/>
<evidence type="ECO:0000256" key="1">
    <source>
        <dbReference type="SAM" id="Coils"/>
    </source>
</evidence>